<feature type="compositionally biased region" description="Low complexity" evidence="1">
    <location>
        <begin position="45"/>
        <end position="56"/>
    </location>
</feature>
<feature type="compositionally biased region" description="Basic and acidic residues" evidence="1">
    <location>
        <begin position="22"/>
        <end position="34"/>
    </location>
</feature>
<dbReference type="EMBL" id="CP109106">
    <property type="protein sequence ID" value="WSB70617.1"/>
    <property type="molecule type" value="Genomic_DNA"/>
</dbReference>
<accession>A0ABZ1FJK5</accession>
<protein>
    <submittedName>
        <fullName evidence="2">Uncharacterized protein</fullName>
    </submittedName>
</protein>
<dbReference type="RefSeq" id="WP_244414149.1">
    <property type="nucleotide sequence ID" value="NZ_CP109106.1"/>
</dbReference>
<evidence type="ECO:0000313" key="3">
    <source>
        <dbReference type="Proteomes" id="UP001344251"/>
    </source>
</evidence>
<evidence type="ECO:0000313" key="2">
    <source>
        <dbReference type="EMBL" id="WSB70617.1"/>
    </source>
</evidence>
<organism evidence="2 3">
    <name type="scientific">Streptomyces decoyicus</name>
    <dbReference type="NCBI Taxonomy" id="249567"/>
    <lineage>
        <taxon>Bacteria</taxon>
        <taxon>Bacillati</taxon>
        <taxon>Actinomycetota</taxon>
        <taxon>Actinomycetes</taxon>
        <taxon>Kitasatosporales</taxon>
        <taxon>Streptomycetaceae</taxon>
        <taxon>Streptomyces</taxon>
    </lineage>
</organism>
<evidence type="ECO:0000256" key="1">
    <source>
        <dbReference type="SAM" id="MobiDB-lite"/>
    </source>
</evidence>
<reference evidence="2 3" key="1">
    <citation type="submission" date="2022-10" db="EMBL/GenBank/DDBJ databases">
        <title>The complete genomes of actinobacterial strains from the NBC collection.</title>
        <authorList>
            <person name="Joergensen T.S."/>
            <person name="Alvarez Arevalo M."/>
            <person name="Sterndorff E.B."/>
            <person name="Faurdal D."/>
            <person name="Vuksanovic O."/>
            <person name="Mourched A.-S."/>
            <person name="Charusanti P."/>
            <person name="Shaw S."/>
            <person name="Blin K."/>
            <person name="Weber T."/>
        </authorList>
    </citation>
    <scope>NUCLEOTIDE SEQUENCE [LARGE SCALE GENOMIC DNA]</scope>
    <source>
        <strain evidence="2 3">NBC 01774</strain>
    </source>
</reference>
<feature type="region of interest" description="Disordered" evidence="1">
    <location>
        <begin position="1"/>
        <end position="56"/>
    </location>
</feature>
<keyword evidence="3" id="KW-1185">Reference proteome</keyword>
<dbReference type="GeneID" id="97315918"/>
<sequence length="56" mass="5284">MNELLAACAAASAVSTPPDAAEEARQGKPARSADEPAGEDGTGPAGSASTGGRDAA</sequence>
<name>A0ABZ1FJK5_9ACTN</name>
<dbReference type="Proteomes" id="UP001344251">
    <property type="component" value="Chromosome"/>
</dbReference>
<proteinExistence type="predicted"/>
<gene>
    <name evidence="2" type="ORF">OG863_23150</name>
</gene>
<feature type="compositionally biased region" description="Low complexity" evidence="1">
    <location>
        <begin position="1"/>
        <end position="13"/>
    </location>
</feature>